<dbReference type="HOGENOM" id="CLU_020515_4_0_1"/>
<comment type="subcellular location">
    <subcellularLocation>
        <location evidence="1">Secreted</location>
    </subcellularLocation>
</comment>
<evidence type="ECO:0000256" key="8">
    <source>
        <dbReference type="RuleBase" id="RU000354"/>
    </source>
</evidence>
<feature type="domain" description="TGF-beta family profile" evidence="9">
    <location>
        <begin position="220"/>
        <end position="337"/>
    </location>
</feature>
<dbReference type="AlphaFoldDB" id="S4RM04"/>
<evidence type="ECO:0000256" key="3">
    <source>
        <dbReference type="ARBA" id="ARBA00022525"/>
    </source>
</evidence>
<keyword evidence="7" id="KW-0325">Glycoprotein</keyword>
<dbReference type="Ensembl" id="ENSPMAT00000006269.1">
    <property type="protein sequence ID" value="ENSPMAP00000006240.1"/>
    <property type="gene ID" value="ENSPMAG00000005665.1"/>
</dbReference>
<dbReference type="Gene3D" id="2.60.120.970">
    <property type="match status" value="1"/>
</dbReference>
<dbReference type="SMART" id="SM00204">
    <property type="entry name" value="TGFB"/>
    <property type="match status" value="1"/>
</dbReference>
<dbReference type="STRING" id="7757.ENSPMAP00000006240"/>
<dbReference type="InterPro" id="IPR001839">
    <property type="entry name" value="TGF-b_C"/>
</dbReference>
<dbReference type="Pfam" id="PF00688">
    <property type="entry name" value="TGFb_propeptide"/>
    <property type="match status" value="1"/>
</dbReference>
<dbReference type="Gene3D" id="2.10.90.10">
    <property type="entry name" value="Cystine-knot cytokines"/>
    <property type="match status" value="1"/>
</dbReference>
<protein>
    <submittedName>
        <fullName evidence="10">Growth differentiation factor 3</fullName>
    </submittedName>
</protein>
<dbReference type="GO" id="GO:0005615">
    <property type="term" value="C:extracellular space"/>
    <property type="evidence" value="ECO:0007669"/>
    <property type="project" value="TreeGrafter"/>
</dbReference>
<dbReference type="InterPro" id="IPR017948">
    <property type="entry name" value="TGFb_CS"/>
</dbReference>
<dbReference type="InterPro" id="IPR001111">
    <property type="entry name" value="TGF-b_propeptide"/>
</dbReference>
<evidence type="ECO:0000256" key="2">
    <source>
        <dbReference type="ARBA" id="ARBA00006656"/>
    </source>
</evidence>
<dbReference type="PANTHER" id="PTHR11848:SF300">
    <property type="entry name" value="CVG1 PROTEIN"/>
    <property type="match status" value="1"/>
</dbReference>
<accession>S4RM04</accession>
<dbReference type="CDD" id="cd13764">
    <property type="entry name" value="TGF_beta_GDF1_3_like"/>
    <property type="match status" value="1"/>
</dbReference>
<evidence type="ECO:0000256" key="4">
    <source>
        <dbReference type="ARBA" id="ARBA00022729"/>
    </source>
</evidence>
<evidence type="ECO:0000256" key="7">
    <source>
        <dbReference type="ARBA" id="ARBA00023180"/>
    </source>
</evidence>
<keyword evidence="5 8" id="KW-0339">Growth factor</keyword>
<evidence type="ECO:0000256" key="5">
    <source>
        <dbReference type="ARBA" id="ARBA00023030"/>
    </source>
</evidence>
<dbReference type="Pfam" id="PF00019">
    <property type="entry name" value="TGF_beta"/>
    <property type="match status" value="1"/>
</dbReference>
<keyword evidence="3" id="KW-0964">Secreted</keyword>
<name>S4RM04_PETMA</name>
<dbReference type="GO" id="GO:0005125">
    <property type="term" value="F:cytokine activity"/>
    <property type="evidence" value="ECO:0007669"/>
    <property type="project" value="TreeGrafter"/>
</dbReference>
<evidence type="ECO:0000256" key="1">
    <source>
        <dbReference type="ARBA" id="ARBA00004613"/>
    </source>
</evidence>
<dbReference type="GO" id="GO:0008083">
    <property type="term" value="F:growth factor activity"/>
    <property type="evidence" value="ECO:0007669"/>
    <property type="project" value="UniProtKB-KW"/>
</dbReference>
<comment type="similarity">
    <text evidence="2 8">Belongs to the TGF-beta family.</text>
</comment>
<dbReference type="InterPro" id="IPR015615">
    <property type="entry name" value="TGF-beta-rel"/>
</dbReference>
<evidence type="ECO:0000259" key="9">
    <source>
        <dbReference type="PROSITE" id="PS51362"/>
    </source>
</evidence>
<dbReference type="PANTHER" id="PTHR11848">
    <property type="entry name" value="TGF-BETA FAMILY"/>
    <property type="match status" value="1"/>
</dbReference>
<dbReference type="SUPFAM" id="SSF57501">
    <property type="entry name" value="Cystine-knot cytokines"/>
    <property type="match status" value="1"/>
</dbReference>
<reference evidence="10" key="1">
    <citation type="submission" date="2025-08" db="UniProtKB">
        <authorList>
            <consortium name="Ensembl"/>
        </authorList>
    </citation>
    <scope>IDENTIFICATION</scope>
</reference>
<evidence type="ECO:0000313" key="10">
    <source>
        <dbReference type="Ensembl" id="ENSPMAP00000006240.1"/>
    </source>
</evidence>
<dbReference type="PROSITE" id="PS00250">
    <property type="entry name" value="TGF_BETA_1"/>
    <property type="match status" value="1"/>
</dbReference>
<dbReference type="GeneTree" id="ENSGT00940000164416"/>
<evidence type="ECO:0000256" key="6">
    <source>
        <dbReference type="ARBA" id="ARBA00023157"/>
    </source>
</evidence>
<proteinExistence type="inferred from homology"/>
<dbReference type="InterPro" id="IPR029034">
    <property type="entry name" value="Cystine-knot_cytokine"/>
</dbReference>
<keyword evidence="4" id="KW-0732">Signal</keyword>
<reference evidence="10" key="2">
    <citation type="submission" date="2025-09" db="UniProtKB">
        <authorList>
            <consortium name="Ensembl"/>
        </authorList>
    </citation>
    <scope>IDENTIFICATION</scope>
</reference>
<keyword evidence="6" id="KW-1015">Disulfide bond</keyword>
<dbReference type="PROSITE" id="PS51362">
    <property type="entry name" value="TGF_BETA_2"/>
    <property type="match status" value="1"/>
</dbReference>
<organism evidence="10">
    <name type="scientific">Petromyzon marinus</name>
    <name type="common">Sea lamprey</name>
    <dbReference type="NCBI Taxonomy" id="7757"/>
    <lineage>
        <taxon>Eukaryota</taxon>
        <taxon>Metazoa</taxon>
        <taxon>Chordata</taxon>
        <taxon>Craniata</taxon>
        <taxon>Vertebrata</taxon>
        <taxon>Cyclostomata</taxon>
        <taxon>Hyperoartia</taxon>
        <taxon>Petromyzontiformes</taxon>
        <taxon>Petromyzontidae</taxon>
        <taxon>Petromyzon</taxon>
    </lineage>
</organism>
<dbReference type="FunFam" id="2.10.90.10:FF:000001">
    <property type="entry name" value="Bone morphogenetic protein 4"/>
    <property type="match status" value="1"/>
</dbReference>
<dbReference type="OMA" id="ADPGANC"/>
<sequence>LEDDLKKQEMHFLRALGLTERPKPSAARRAIPAFMWKLYRGGGGDGGSRERPCRLPRYGVTGNIIRHIPDQGSHVDIPRSSTTRSLCASRRLLFNLTVAQKAGEEVGMARLQLVLPPASYVPKSGEVPVYLRISAIRGAGGTQQRLRAIVSSSVRLSRSAWTFDLTEEARKAIGQGVEEMPRAATSSASKEPSLCERAEQELRSSLLLISMDGSRCTTRRAKRSASHPPVTPSNVCKRRRLYVDFRDVGWHDWVIAPQGYLANYCAGECPYPLGEALNGTNHAVLQTLVHAVDPRGVPQPCCVPVHLSPISMLYYDNSDNVVLRHYDGMVVDECGCR</sequence>